<dbReference type="SUPFAM" id="SSF56719">
    <property type="entry name" value="Type II DNA topoisomerase"/>
    <property type="match status" value="1"/>
</dbReference>
<feature type="compositionally biased region" description="Acidic residues" evidence="14">
    <location>
        <begin position="1390"/>
        <end position="1409"/>
    </location>
</feature>
<dbReference type="InterPro" id="IPR031660">
    <property type="entry name" value="TOPRIM_C"/>
</dbReference>
<dbReference type="Gene3D" id="1.10.268.10">
    <property type="entry name" value="Topoisomerase, domain 3"/>
    <property type="match status" value="1"/>
</dbReference>
<dbReference type="FunFam" id="3.90.199.10:FF:000002">
    <property type="entry name" value="DNA topoisomerase 2"/>
    <property type="match status" value="1"/>
</dbReference>
<comment type="cofactor">
    <cofactor evidence="2">
        <name>Ca(2+)</name>
        <dbReference type="ChEBI" id="CHEBI:29108"/>
    </cofactor>
</comment>
<dbReference type="FunFam" id="3.30.565.10:FF:000004">
    <property type="entry name" value="DNA topoisomerase 2"/>
    <property type="match status" value="1"/>
</dbReference>
<dbReference type="GO" id="GO:0000712">
    <property type="term" value="P:resolution of meiotic recombination intermediates"/>
    <property type="evidence" value="ECO:0007669"/>
    <property type="project" value="TreeGrafter"/>
</dbReference>
<dbReference type="InterPro" id="IPR013506">
    <property type="entry name" value="Topo_IIA_bsu_dom2"/>
</dbReference>
<dbReference type="InterPro" id="IPR034157">
    <property type="entry name" value="TOPRIM_TopoII"/>
</dbReference>
<dbReference type="InterPro" id="IPR013760">
    <property type="entry name" value="Topo_IIA-like_dom_sf"/>
</dbReference>
<dbReference type="InterPro" id="IPR013759">
    <property type="entry name" value="Topo_IIA_B_C"/>
</dbReference>
<dbReference type="PROSITE" id="PS52040">
    <property type="entry name" value="TOPO_IIA"/>
    <property type="match status" value="1"/>
</dbReference>
<dbReference type="Gene3D" id="3.30.1360.40">
    <property type="match status" value="1"/>
</dbReference>
<dbReference type="CDD" id="cd03481">
    <property type="entry name" value="TopoIIA_Trans_ScTopoIIA"/>
    <property type="match status" value="1"/>
</dbReference>
<dbReference type="GO" id="GO:0046872">
    <property type="term" value="F:metal ion binding"/>
    <property type="evidence" value="ECO:0007669"/>
    <property type="project" value="UniProtKB-KW"/>
</dbReference>
<dbReference type="GO" id="GO:0006265">
    <property type="term" value="P:DNA topological change"/>
    <property type="evidence" value="ECO:0007669"/>
    <property type="project" value="UniProtKB-UniRule"/>
</dbReference>
<dbReference type="GO" id="GO:0003918">
    <property type="term" value="F:DNA topoisomerase type II (double strand cut, ATP-hydrolyzing) activity"/>
    <property type="evidence" value="ECO:0007669"/>
    <property type="project" value="UniProtKB-UniRule"/>
</dbReference>
<dbReference type="Gene3D" id="3.90.199.10">
    <property type="entry name" value="Topoisomerase II, domain 5"/>
    <property type="match status" value="1"/>
</dbReference>
<feature type="region of interest" description="Disordered" evidence="14">
    <location>
        <begin position="1129"/>
        <end position="1160"/>
    </location>
</feature>
<dbReference type="Gene3D" id="3.40.50.670">
    <property type="match status" value="2"/>
</dbReference>
<dbReference type="EMBL" id="LVLJ01001744">
    <property type="protein sequence ID" value="OAE28213.1"/>
    <property type="molecule type" value="Genomic_DNA"/>
</dbReference>
<dbReference type="SMART" id="SM00433">
    <property type="entry name" value="TOP2c"/>
    <property type="match status" value="1"/>
</dbReference>
<dbReference type="InterPro" id="IPR001241">
    <property type="entry name" value="Topo_IIA"/>
</dbReference>
<dbReference type="InterPro" id="IPR013758">
    <property type="entry name" value="Topo_IIA_A/C_ab"/>
</dbReference>
<gene>
    <name evidence="16" type="ORF">AXG93_4492s1030</name>
</gene>
<evidence type="ECO:0000256" key="13">
    <source>
        <dbReference type="RuleBase" id="RU362094"/>
    </source>
</evidence>
<comment type="subunit">
    <text evidence="13">Homodimer.</text>
</comment>
<dbReference type="GO" id="GO:0005634">
    <property type="term" value="C:nucleus"/>
    <property type="evidence" value="ECO:0007669"/>
    <property type="project" value="TreeGrafter"/>
</dbReference>
<dbReference type="InterPro" id="IPR036890">
    <property type="entry name" value="HATPase_C_sf"/>
</dbReference>
<dbReference type="InterPro" id="IPR006171">
    <property type="entry name" value="TOPRIM_dom"/>
</dbReference>
<organism evidence="16 17">
    <name type="scientific">Marchantia polymorpha subsp. ruderalis</name>
    <dbReference type="NCBI Taxonomy" id="1480154"/>
    <lineage>
        <taxon>Eukaryota</taxon>
        <taxon>Viridiplantae</taxon>
        <taxon>Streptophyta</taxon>
        <taxon>Embryophyta</taxon>
        <taxon>Marchantiophyta</taxon>
        <taxon>Marchantiopsida</taxon>
        <taxon>Marchantiidae</taxon>
        <taxon>Marchantiales</taxon>
        <taxon>Marchantiaceae</taxon>
        <taxon>Marchantia</taxon>
    </lineage>
</organism>
<feature type="domain" description="Topo IIA-type catalytic" evidence="15">
    <location>
        <begin position="755"/>
        <end position="1213"/>
    </location>
</feature>
<dbReference type="FunFam" id="3.30.1490.30:FF:000001">
    <property type="entry name" value="DNA topoisomerase 2"/>
    <property type="match status" value="1"/>
</dbReference>
<dbReference type="FunFam" id="3.30.230.10:FF:000008">
    <property type="entry name" value="DNA topoisomerase 2"/>
    <property type="match status" value="1"/>
</dbReference>
<dbReference type="CDD" id="cd00187">
    <property type="entry name" value="TOP4c"/>
    <property type="match status" value="1"/>
</dbReference>
<dbReference type="InterPro" id="IPR050634">
    <property type="entry name" value="DNA_Topoisomerase_II"/>
</dbReference>
<evidence type="ECO:0000256" key="1">
    <source>
        <dbReference type="ARBA" id="ARBA00000185"/>
    </source>
</evidence>
<feature type="compositionally biased region" description="Low complexity" evidence="14">
    <location>
        <begin position="1459"/>
        <end position="1474"/>
    </location>
</feature>
<evidence type="ECO:0000256" key="7">
    <source>
        <dbReference type="ARBA" id="ARBA00022840"/>
    </source>
</evidence>
<dbReference type="Proteomes" id="UP000077202">
    <property type="component" value="Unassembled WGS sequence"/>
</dbReference>
<dbReference type="FunFam" id="3.30.1360.40:FF:000003">
    <property type="entry name" value="DNA topoisomerase 2"/>
    <property type="match status" value="1"/>
</dbReference>
<dbReference type="SUPFAM" id="SSF55874">
    <property type="entry name" value="ATPase domain of HSP90 chaperone/DNA topoisomerase II/histidine kinase"/>
    <property type="match status" value="1"/>
</dbReference>
<dbReference type="Pfam" id="PF00204">
    <property type="entry name" value="DNA_gyraseB"/>
    <property type="match status" value="1"/>
</dbReference>
<evidence type="ECO:0000256" key="6">
    <source>
        <dbReference type="ARBA" id="ARBA00022741"/>
    </source>
</evidence>
<dbReference type="PANTHER" id="PTHR10169">
    <property type="entry name" value="DNA TOPOISOMERASE/GYRASE"/>
    <property type="match status" value="1"/>
</dbReference>
<feature type="region of interest" description="Disordered" evidence="14">
    <location>
        <begin position="1328"/>
        <end position="1552"/>
    </location>
</feature>
<comment type="catalytic activity">
    <reaction evidence="1 12 13">
        <text>ATP-dependent breakage, passage and rejoining of double-stranded DNA.</text>
        <dbReference type="EC" id="5.6.2.2"/>
    </reaction>
</comment>
<dbReference type="InterPro" id="IPR002205">
    <property type="entry name" value="Topo_IIA_dom_A"/>
</dbReference>
<feature type="active site" description="O-(5'-phospho-DNA)-tyrosine intermediate" evidence="12">
    <location>
        <position position="845"/>
    </location>
</feature>
<keyword evidence="8" id="KW-0460">Magnesium</keyword>
<keyword evidence="10 12" id="KW-0238">DNA-binding</keyword>
<dbReference type="PRINTS" id="PR00418">
    <property type="entry name" value="TPI2FAMILY"/>
</dbReference>
<comment type="function">
    <text evidence="13">Control of topological states of DNA by transient breakage and subsequent rejoining of DNA strands. Topoisomerase II makes double-strand breaks.</text>
</comment>
<evidence type="ECO:0000256" key="5">
    <source>
        <dbReference type="ARBA" id="ARBA00022723"/>
    </source>
</evidence>
<evidence type="ECO:0000256" key="10">
    <source>
        <dbReference type="ARBA" id="ARBA00023125"/>
    </source>
</evidence>
<keyword evidence="9 12" id="KW-0799">Topoisomerase</keyword>
<dbReference type="Pfam" id="PF00521">
    <property type="entry name" value="DNA_topoisoIV"/>
    <property type="match status" value="1"/>
</dbReference>
<feature type="compositionally biased region" description="Low complexity" evidence="14">
    <location>
        <begin position="12"/>
        <end position="37"/>
    </location>
</feature>
<dbReference type="InterPro" id="IPR018522">
    <property type="entry name" value="TopoIIA_CS"/>
</dbReference>
<dbReference type="Pfam" id="PF02518">
    <property type="entry name" value="HATPase_c"/>
    <property type="match status" value="1"/>
</dbReference>
<evidence type="ECO:0000256" key="9">
    <source>
        <dbReference type="ARBA" id="ARBA00023029"/>
    </source>
</evidence>
<keyword evidence="11 12" id="KW-0413">Isomerase</keyword>
<dbReference type="InterPro" id="IPR014721">
    <property type="entry name" value="Ribsml_uS5_D2-typ_fold_subgr"/>
</dbReference>
<feature type="compositionally biased region" description="Low complexity" evidence="14">
    <location>
        <begin position="1422"/>
        <end position="1445"/>
    </location>
</feature>
<dbReference type="FunFam" id="3.40.50.670:FF:000001">
    <property type="entry name" value="DNA topoisomerase 2"/>
    <property type="match status" value="2"/>
</dbReference>
<evidence type="ECO:0000313" key="16">
    <source>
        <dbReference type="EMBL" id="OAE28213.1"/>
    </source>
</evidence>
<feature type="region of interest" description="Disordered" evidence="14">
    <location>
        <begin position="1"/>
        <end position="50"/>
    </location>
</feature>
<evidence type="ECO:0000259" key="15">
    <source>
        <dbReference type="PROSITE" id="PS52040"/>
    </source>
</evidence>
<keyword evidence="5" id="KW-0479">Metal-binding</keyword>
<dbReference type="Gene3D" id="3.30.230.10">
    <property type="match status" value="1"/>
</dbReference>
<dbReference type="PROSITE" id="PS00177">
    <property type="entry name" value="TOPOISOMERASE_II"/>
    <property type="match status" value="1"/>
</dbReference>
<dbReference type="Pfam" id="PF01751">
    <property type="entry name" value="Toprim"/>
    <property type="match status" value="1"/>
</dbReference>
<dbReference type="SUPFAM" id="SSF54211">
    <property type="entry name" value="Ribosomal protein S5 domain 2-like"/>
    <property type="match status" value="1"/>
</dbReference>
<accession>A0A176W684</accession>
<evidence type="ECO:0000313" key="17">
    <source>
        <dbReference type="Proteomes" id="UP000077202"/>
    </source>
</evidence>
<dbReference type="CDD" id="cd16930">
    <property type="entry name" value="HATPase_TopII-like"/>
    <property type="match status" value="1"/>
</dbReference>
<evidence type="ECO:0000256" key="4">
    <source>
        <dbReference type="ARBA" id="ARBA00011080"/>
    </source>
</evidence>
<dbReference type="CDD" id="cd03365">
    <property type="entry name" value="TOPRIM_TopoIIA"/>
    <property type="match status" value="1"/>
</dbReference>
<dbReference type="GO" id="GO:0005524">
    <property type="term" value="F:ATP binding"/>
    <property type="evidence" value="ECO:0007669"/>
    <property type="project" value="UniProtKB-UniRule"/>
</dbReference>
<name>A0A176W684_MARPO</name>
<comment type="caution">
    <text evidence="16">The sequence shown here is derived from an EMBL/GenBank/DDBJ whole genome shotgun (WGS) entry which is preliminary data.</text>
</comment>
<evidence type="ECO:0000256" key="3">
    <source>
        <dbReference type="ARBA" id="ARBA00001946"/>
    </source>
</evidence>
<dbReference type="GO" id="GO:0000819">
    <property type="term" value="P:sister chromatid segregation"/>
    <property type="evidence" value="ECO:0007669"/>
    <property type="project" value="TreeGrafter"/>
</dbReference>
<evidence type="ECO:0000256" key="11">
    <source>
        <dbReference type="ARBA" id="ARBA00023235"/>
    </source>
</evidence>
<evidence type="ECO:0000256" key="14">
    <source>
        <dbReference type="SAM" id="MobiDB-lite"/>
    </source>
</evidence>
<dbReference type="Gene3D" id="3.30.565.10">
    <property type="entry name" value="Histidine kinase-like ATPase, C-terminal domain"/>
    <property type="match status" value="1"/>
</dbReference>
<keyword evidence="6 13" id="KW-0547">Nucleotide-binding</keyword>
<feature type="compositionally biased region" description="Acidic residues" evidence="14">
    <location>
        <begin position="1355"/>
        <end position="1367"/>
    </location>
</feature>
<dbReference type="Gene3D" id="3.30.1490.30">
    <property type="match status" value="1"/>
</dbReference>
<keyword evidence="7 13" id="KW-0067">ATP-binding</keyword>
<keyword evidence="17" id="KW-1185">Reference proteome</keyword>
<dbReference type="SMART" id="SM00434">
    <property type="entry name" value="TOP4c"/>
    <property type="match status" value="1"/>
</dbReference>
<evidence type="ECO:0000256" key="8">
    <source>
        <dbReference type="ARBA" id="ARBA00022842"/>
    </source>
</evidence>
<dbReference type="Pfam" id="PF16898">
    <property type="entry name" value="TOPRIM_C"/>
    <property type="match status" value="1"/>
</dbReference>
<protein>
    <recommendedName>
        <fullName evidence="13">DNA topoisomerase 2</fullName>
        <ecNumber evidence="13">5.6.2.2</ecNumber>
    </recommendedName>
</protein>
<dbReference type="PANTHER" id="PTHR10169:SF38">
    <property type="entry name" value="DNA TOPOISOMERASE 2"/>
    <property type="match status" value="1"/>
</dbReference>
<feature type="region of interest" description="Disordered" evidence="14">
    <location>
        <begin position="1249"/>
        <end position="1313"/>
    </location>
</feature>
<dbReference type="InterPro" id="IPR001154">
    <property type="entry name" value="TopoII_euk"/>
</dbReference>
<dbReference type="InterPro" id="IPR003594">
    <property type="entry name" value="HATPase_dom"/>
</dbReference>
<sequence length="1552" mass="172345">MEEMMVDQENVGPLKRGPKPKAGAKGLSKAAAAPKPLQSSSGANVEAGRQGKTIEEMYQKKTQLEHILLRPDTYVGSIEKHKQTLWVYEGGKMVQREVSYVPGLYKIFDEILVNAADNKQRDPTMDSVKVEINVAENTISVFNNGAGVPVEIHAEEGVYVPEMIFGHLLTSSNYDDSEKKTTGGRNGYGAKLANIFSTEFTIETADGNRLRRYKQVFQNNMGVKGEPTITKCKASESWTKVTFKPDLPKFNMSYLEEDVVALMSKRVLDIAGCLGKTVKVELNGQRLPIKSFSDYVSMYLSAAATNAGRDEPLPKLYEKVNDRWEIVVTLSDGQFQQVSFVNSIATIKGGSHVTYVADQVVNNLLAIVNKKNKTASVKPFQIKSHIWIFVNALIDNPAFDSQTKETLTTRQSSFGSKCELSPEFLKKVAKCGIVENVLTWAEFKQSKDLKKTDGAKRQRITGITKLDDANDAGGRNSQECTLILTEGDSAKALAVSPVTIRLAIMCRCFRSADPRNELNMQMAGISVVGRNKYGCFPLRGKLLNVREASKHQVMENAEINNIKQILGLQHGKDYDSTKSLRYGHLMIMTDQDHDGSHIKGLLINFIHSFWPSLLKIPNFLLEFITPIVKATHKSGRVLSFYSMPEYESWKESVAGEANKWTIKYYKGLGTSTSKEGKEYFMDLGRHKKDFTWQSEKDGDAIEMAFSKKKVDARKTWLRHYEPGTFLDQSAEVINYEDFVNKELIQFSIADLARSIPSMVDGLKPGQRKILYCSFKRNFVKQAKVSQFSGYVSEHSAYHHGEASLASTIINMAQTYVGSNNINLLAPLGQFGTRNQGGKDHASSRYVFTCLSPITRKLYPQPDDMLLEYLKEDGQSIEPKWYAPILPMVLVNGSEGIGTGWSTYVPNYNPRDIVANIMRLLKNEPMVPMDPWYKGFRGTIERSAVKENGVTYTCTGIIDQINETTLKITELPVKKWTQDYKEYLESLMVGSAKVKEPFIKDYREHGTDTAVDFEVQLSEENMNIALLEGLTKKFNLTTKISTGNMHLFDANGMIKKYDTPEQILEEFFHIRLDLYVKRKAVQLSNLEEDLAKLANKVRFILGVVKGEIIVSNRKRADLLEELRIKKFRPFPKNGKKDEPPVAGTEPVEGEETSEQEEPRKEDVRIGDYEYLLSMAIGQLTFEKVELLLSQKEEFEGQVDALRKASPEDLWARDLEAFLIQLDANEAEEAKDAEYERKVMANEGSKIVRRAGASKAVKKPPQPRKTATTAPVAVEEGSEDAVPKKKAAGRPVGAKAGVKKPPATKPVVLDDSDEEDLGLNLSLTDRMANMKLRGNSPGSEGSVVAPKTAAAAAFMDLSDEEEDAEEEEAPPPPKAAPKAPTKRVTKQRIVDSDSEDDIIALESDSDFEAEEISPPKGRKKAAPKKAPAAKKAPAPKKAATAASSDAAVPKKRGPKPKAKGDAAAAASSSSPYKQSPQLKVQKLRISPFHKKSGPLEDPADLPRSLEDFGENETTVAAARPRRATRPVAKYVDAFASESESEGGDSSEFDGEDEM</sequence>
<dbReference type="InterPro" id="IPR013757">
    <property type="entry name" value="Topo_IIA_A_a_sf"/>
</dbReference>
<evidence type="ECO:0000256" key="2">
    <source>
        <dbReference type="ARBA" id="ARBA00001913"/>
    </source>
</evidence>
<dbReference type="InterPro" id="IPR020568">
    <property type="entry name" value="Ribosomal_Su5_D2-typ_SF"/>
</dbReference>
<proteinExistence type="inferred from homology"/>
<dbReference type="EC" id="5.6.2.2" evidence="13"/>
<feature type="compositionally biased region" description="Acidic residues" evidence="14">
    <location>
        <begin position="1536"/>
        <end position="1552"/>
    </location>
</feature>
<dbReference type="GO" id="GO:0003677">
    <property type="term" value="F:DNA binding"/>
    <property type="evidence" value="ECO:0007669"/>
    <property type="project" value="UniProtKB-UniRule"/>
</dbReference>
<comment type="similarity">
    <text evidence="4 13">Belongs to the type II topoisomerase family.</text>
</comment>
<reference evidence="16" key="1">
    <citation type="submission" date="2016-03" db="EMBL/GenBank/DDBJ databases">
        <title>Mechanisms controlling the formation of the plant cell surface in tip-growing cells are functionally conserved among land plants.</title>
        <authorList>
            <person name="Honkanen S."/>
            <person name="Jones V.A."/>
            <person name="Morieri G."/>
            <person name="Champion C."/>
            <person name="Hetherington A.J."/>
            <person name="Kelly S."/>
            <person name="Saint-Marcoux D."/>
            <person name="Proust H."/>
            <person name="Prescott H."/>
            <person name="Dolan L."/>
        </authorList>
    </citation>
    <scope>NUCLEOTIDE SEQUENCE [LARGE SCALE GENOMIC DNA]</scope>
    <source>
        <tissue evidence="16">Whole gametophyte</tissue>
    </source>
</reference>
<comment type="cofactor">
    <cofactor evidence="3">
        <name>Mg(2+)</name>
        <dbReference type="ChEBI" id="CHEBI:18420"/>
    </cofactor>
</comment>
<dbReference type="PRINTS" id="PR01158">
    <property type="entry name" value="TOPISMRASEII"/>
</dbReference>
<evidence type="ECO:0000256" key="12">
    <source>
        <dbReference type="PROSITE-ProRule" id="PRU01384"/>
    </source>
</evidence>